<keyword evidence="1" id="KW-1185">Reference proteome</keyword>
<dbReference type="Proteomes" id="UP000790787">
    <property type="component" value="Chromosome 9"/>
</dbReference>
<evidence type="ECO:0000313" key="2">
    <source>
        <dbReference type="RefSeq" id="XP_075078407.1"/>
    </source>
</evidence>
<proteinExistence type="predicted"/>
<reference evidence="1" key="1">
    <citation type="journal article" date="2014" name="Nat. Commun.">
        <title>The tobacco genome sequence and its comparison with those of tomato and potato.</title>
        <authorList>
            <person name="Sierro N."/>
            <person name="Battey J.N."/>
            <person name="Ouadi S."/>
            <person name="Bakaher N."/>
            <person name="Bovet L."/>
            <person name="Willig A."/>
            <person name="Goepfert S."/>
            <person name="Peitsch M.C."/>
            <person name="Ivanov N.V."/>
        </authorList>
    </citation>
    <scope>NUCLEOTIDE SEQUENCE [LARGE SCALE GENOMIC DNA]</scope>
</reference>
<name>A0AC58S095_TOBAC</name>
<sequence>MEYLNRLLKNLKQADGFKFHPKSVVLQVVELGFAYDLMLFCRGDLNSVKVVLDCFQKFSQASGLIANLSKKCTYYIGGCSYMQDVMEYMRKEGEIMSKWLHAYHEKGRIIWEANPKQASWMVQQIFKAKYLVDAGYTFSELQSMAAIWERLLQWQGIRKQALDWEAECNTLQRDGCHCSSIQDDTGWKHLLYMALKK</sequence>
<accession>A0AC58S095</accession>
<organism evidence="1 2">
    <name type="scientific">Nicotiana tabacum</name>
    <name type="common">Common tobacco</name>
    <dbReference type="NCBI Taxonomy" id="4097"/>
    <lineage>
        <taxon>Eukaryota</taxon>
        <taxon>Viridiplantae</taxon>
        <taxon>Streptophyta</taxon>
        <taxon>Embryophyta</taxon>
        <taxon>Tracheophyta</taxon>
        <taxon>Spermatophyta</taxon>
        <taxon>Magnoliopsida</taxon>
        <taxon>eudicotyledons</taxon>
        <taxon>Gunneridae</taxon>
        <taxon>Pentapetalae</taxon>
        <taxon>asterids</taxon>
        <taxon>lamiids</taxon>
        <taxon>Solanales</taxon>
        <taxon>Solanaceae</taxon>
        <taxon>Nicotianoideae</taxon>
        <taxon>Nicotianeae</taxon>
        <taxon>Nicotiana</taxon>
    </lineage>
</organism>
<dbReference type="RefSeq" id="XP_075078407.1">
    <property type="nucleotide sequence ID" value="XM_075222306.1"/>
</dbReference>
<gene>
    <name evidence="2" type="primary">LOC142164321</name>
</gene>
<reference evidence="2" key="2">
    <citation type="submission" date="2025-08" db="UniProtKB">
        <authorList>
            <consortium name="RefSeq"/>
        </authorList>
    </citation>
    <scope>IDENTIFICATION</scope>
    <source>
        <tissue evidence="2">Leaf</tissue>
    </source>
</reference>
<evidence type="ECO:0000313" key="1">
    <source>
        <dbReference type="Proteomes" id="UP000790787"/>
    </source>
</evidence>
<protein>
    <submittedName>
        <fullName evidence="2">Uncharacterized protein LOC142164321</fullName>
    </submittedName>
</protein>